<dbReference type="PANTHER" id="PTHR33562">
    <property type="entry name" value="ATILLA, ISOFORM B-RELATED-RELATED"/>
    <property type="match status" value="1"/>
</dbReference>
<evidence type="ECO:0000256" key="3">
    <source>
        <dbReference type="ARBA" id="ARBA00022692"/>
    </source>
</evidence>
<keyword evidence="7" id="KW-0449">Lipoprotein</keyword>
<accession>A0A2J7PF20</accession>
<evidence type="ECO:0000313" key="9">
    <source>
        <dbReference type="EMBL" id="PNF14939.1"/>
    </source>
</evidence>
<reference evidence="9 10" key="1">
    <citation type="submission" date="2017-12" db="EMBL/GenBank/DDBJ databases">
        <title>Hemimetabolous genomes reveal molecular basis of termite eusociality.</title>
        <authorList>
            <person name="Harrison M.C."/>
            <person name="Jongepier E."/>
            <person name="Robertson H.M."/>
            <person name="Arning N."/>
            <person name="Bitard-Feildel T."/>
            <person name="Chao H."/>
            <person name="Childers C.P."/>
            <person name="Dinh H."/>
            <person name="Doddapaneni H."/>
            <person name="Dugan S."/>
            <person name="Gowin J."/>
            <person name="Greiner C."/>
            <person name="Han Y."/>
            <person name="Hu H."/>
            <person name="Hughes D.S.T."/>
            <person name="Huylmans A.-K."/>
            <person name="Kemena C."/>
            <person name="Kremer L.P.M."/>
            <person name="Lee S.L."/>
            <person name="Lopez-Ezquerra A."/>
            <person name="Mallet L."/>
            <person name="Monroy-Kuhn J.M."/>
            <person name="Moser A."/>
            <person name="Murali S.C."/>
            <person name="Muzny D.M."/>
            <person name="Otani S."/>
            <person name="Piulachs M.-D."/>
            <person name="Poelchau M."/>
            <person name="Qu J."/>
            <person name="Schaub F."/>
            <person name="Wada-Katsumata A."/>
            <person name="Worley K.C."/>
            <person name="Xie Q."/>
            <person name="Ylla G."/>
            <person name="Poulsen M."/>
            <person name="Gibbs R.A."/>
            <person name="Schal C."/>
            <person name="Richards S."/>
            <person name="Belles X."/>
            <person name="Korb J."/>
            <person name="Bornberg-Bauer E."/>
        </authorList>
    </citation>
    <scope>NUCLEOTIDE SEQUENCE [LARGE SCALE GENOMIC DNA]</scope>
    <source>
        <tissue evidence="9">Whole body</tissue>
    </source>
</reference>
<keyword evidence="10" id="KW-1185">Reference proteome</keyword>
<evidence type="ECO:0000256" key="2">
    <source>
        <dbReference type="ARBA" id="ARBA00022622"/>
    </source>
</evidence>
<evidence type="ECO:0000256" key="6">
    <source>
        <dbReference type="ARBA" id="ARBA00023136"/>
    </source>
</evidence>
<keyword evidence="6" id="KW-0472">Membrane</keyword>
<evidence type="ECO:0000256" key="8">
    <source>
        <dbReference type="SAM" id="SignalP"/>
    </source>
</evidence>
<dbReference type="OrthoDB" id="6420171at2759"/>
<evidence type="ECO:0000256" key="4">
    <source>
        <dbReference type="ARBA" id="ARBA00022729"/>
    </source>
</evidence>
<comment type="subcellular location">
    <subcellularLocation>
        <location evidence="1">Membrane</location>
        <topology evidence="1">Lipid-anchor</topology>
        <topology evidence="1">GPI-anchor</topology>
    </subcellularLocation>
</comment>
<dbReference type="AlphaFoldDB" id="A0A2J7PF20"/>
<evidence type="ECO:0000256" key="1">
    <source>
        <dbReference type="ARBA" id="ARBA00004589"/>
    </source>
</evidence>
<feature type="chain" id="PRO_5014445974" description="Protein quiver" evidence="8">
    <location>
        <begin position="21"/>
        <end position="125"/>
    </location>
</feature>
<dbReference type="GO" id="GO:0098552">
    <property type="term" value="C:side of membrane"/>
    <property type="evidence" value="ECO:0007669"/>
    <property type="project" value="UniProtKB-KW"/>
</dbReference>
<dbReference type="InParanoid" id="A0A2J7PF20"/>
<sequence>MNKCLIVLAFLCLAIKAGSALKCYQCVSCGDPFSSDQGTEVDCSSVVGGYCAKIVVDKGDVSRLCAPLTLVPTKAGLNGRELNDIEMHLCNTGDFCNGSGRLFDISKKMMLLPVFLILVISMFSR</sequence>
<protein>
    <recommendedName>
        <fullName evidence="11">Protein quiver</fullName>
    </recommendedName>
</protein>
<keyword evidence="5" id="KW-1133">Transmembrane helix</keyword>
<evidence type="ECO:0000256" key="7">
    <source>
        <dbReference type="ARBA" id="ARBA00023288"/>
    </source>
</evidence>
<keyword evidence="3" id="KW-0812">Transmembrane</keyword>
<dbReference type="EMBL" id="NEVH01026085">
    <property type="protein sequence ID" value="PNF14939.1"/>
    <property type="molecule type" value="Genomic_DNA"/>
</dbReference>
<feature type="signal peptide" evidence="8">
    <location>
        <begin position="1"/>
        <end position="20"/>
    </location>
</feature>
<comment type="caution">
    <text evidence="9">The sequence shown here is derived from an EMBL/GenBank/DDBJ whole genome shotgun (WGS) entry which is preliminary data.</text>
</comment>
<evidence type="ECO:0008006" key="11">
    <source>
        <dbReference type="Google" id="ProtNLM"/>
    </source>
</evidence>
<organism evidence="9 10">
    <name type="scientific">Cryptotermes secundus</name>
    <dbReference type="NCBI Taxonomy" id="105785"/>
    <lineage>
        <taxon>Eukaryota</taxon>
        <taxon>Metazoa</taxon>
        <taxon>Ecdysozoa</taxon>
        <taxon>Arthropoda</taxon>
        <taxon>Hexapoda</taxon>
        <taxon>Insecta</taxon>
        <taxon>Pterygota</taxon>
        <taxon>Neoptera</taxon>
        <taxon>Polyneoptera</taxon>
        <taxon>Dictyoptera</taxon>
        <taxon>Blattodea</taxon>
        <taxon>Blattoidea</taxon>
        <taxon>Termitoidae</taxon>
        <taxon>Kalotermitidae</taxon>
        <taxon>Cryptotermitinae</taxon>
        <taxon>Cryptotermes</taxon>
    </lineage>
</organism>
<dbReference type="InterPro" id="IPR050975">
    <property type="entry name" value="Sleep_regulator"/>
</dbReference>
<proteinExistence type="predicted"/>
<keyword evidence="4 8" id="KW-0732">Signal</keyword>
<dbReference type="Proteomes" id="UP000235965">
    <property type="component" value="Unassembled WGS sequence"/>
</dbReference>
<dbReference type="PANTHER" id="PTHR33562:SF31">
    <property type="entry name" value="PROTEIN QUIVER"/>
    <property type="match status" value="1"/>
</dbReference>
<evidence type="ECO:0000313" key="10">
    <source>
        <dbReference type="Proteomes" id="UP000235965"/>
    </source>
</evidence>
<gene>
    <name evidence="9" type="ORF">B7P43_G01556</name>
</gene>
<name>A0A2J7PF20_9NEOP</name>
<keyword evidence="2" id="KW-0325">Glycoprotein</keyword>
<keyword evidence="2" id="KW-0336">GPI-anchor</keyword>
<evidence type="ECO:0000256" key="5">
    <source>
        <dbReference type="ARBA" id="ARBA00022989"/>
    </source>
</evidence>